<keyword evidence="4" id="KW-1185">Reference proteome</keyword>
<dbReference type="GO" id="GO:0003676">
    <property type="term" value="F:nucleic acid binding"/>
    <property type="evidence" value="ECO:0007669"/>
    <property type="project" value="InterPro"/>
</dbReference>
<dbReference type="GO" id="GO:0015074">
    <property type="term" value="P:DNA integration"/>
    <property type="evidence" value="ECO:0007669"/>
    <property type="project" value="InterPro"/>
</dbReference>
<dbReference type="AlphaFoldDB" id="A0A1D3DL97"/>
<evidence type="ECO:0000313" key="3">
    <source>
        <dbReference type="EMBL" id="OEJ93112.1"/>
    </source>
</evidence>
<dbReference type="InterPro" id="IPR036397">
    <property type="entry name" value="RNaseH_sf"/>
</dbReference>
<comment type="caution">
    <text evidence="3">The sequence shown here is derived from an EMBL/GenBank/DDBJ whole genome shotgun (WGS) entry which is preliminary data.</text>
</comment>
<evidence type="ECO:0000256" key="1">
    <source>
        <dbReference type="SAM" id="MobiDB-lite"/>
    </source>
</evidence>
<reference evidence="3 4" key="1">
    <citation type="journal article" date="2013" name="Genome Announc.">
        <title>Genome Sequence of Streptomyces violaceusniger Strain SPC6, a Halotolerant Streptomycete That Exhibits Rapid Growth and Development.</title>
        <authorList>
            <person name="Chen X."/>
            <person name="Zhang B."/>
            <person name="Zhang W."/>
            <person name="Wu X."/>
            <person name="Zhang M."/>
            <person name="Chen T."/>
            <person name="Liu G."/>
            <person name="Dyson P."/>
        </authorList>
    </citation>
    <scope>NUCLEOTIDE SEQUENCE [LARGE SCALE GENOMIC DNA]</scope>
    <source>
        <strain evidence="3 4">SPC6</strain>
    </source>
</reference>
<feature type="compositionally biased region" description="Polar residues" evidence="1">
    <location>
        <begin position="639"/>
        <end position="648"/>
    </location>
</feature>
<dbReference type="Proteomes" id="UP000095329">
    <property type="component" value="Unassembled WGS sequence"/>
</dbReference>
<accession>A0A1D3DL97</accession>
<dbReference type="Gene3D" id="3.30.420.10">
    <property type="entry name" value="Ribonuclease H-like superfamily/Ribonuclease H"/>
    <property type="match status" value="1"/>
</dbReference>
<feature type="region of interest" description="Disordered" evidence="1">
    <location>
        <begin position="620"/>
        <end position="690"/>
    </location>
</feature>
<organism evidence="3 4">
    <name type="scientific">Streptomyces thermolilacinus SPC6</name>
    <dbReference type="NCBI Taxonomy" id="1306406"/>
    <lineage>
        <taxon>Bacteria</taxon>
        <taxon>Bacillati</taxon>
        <taxon>Actinomycetota</taxon>
        <taxon>Actinomycetes</taxon>
        <taxon>Kitasatosporales</taxon>
        <taxon>Streptomycetaceae</taxon>
        <taxon>Streptomyces</taxon>
    </lineage>
</organism>
<dbReference type="eggNOG" id="COG2801">
    <property type="taxonomic scope" value="Bacteria"/>
</dbReference>
<gene>
    <name evidence="3" type="ORF">J116_028015</name>
</gene>
<dbReference type="OrthoDB" id="52928at2"/>
<name>A0A1D3DL97_9ACTN</name>
<dbReference type="SUPFAM" id="SSF53098">
    <property type="entry name" value="Ribonuclease H-like"/>
    <property type="match status" value="1"/>
</dbReference>
<evidence type="ECO:0000259" key="2">
    <source>
        <dbReference type="PROSITE" id="PS50994"/>
    </source>
</evidence>
<dbReference type="EMBL" id="ASHX02000005">
    <property type="protein sequence ID" value="OEJ93112.1"/>
    <property type="molecule type" value="Genomic_DNA"/>
</dbReference>
<dbReference type="RefSeq" id="WP_023591441.1">
    <property type="nucleotide sequence ID" value="NZ_ASHX02000005.1"/>
</dbReference>
<sequence>MTQAVVEVGARLRYDGRVWRLAVLEGARATLVTDEGASAVVLLPYLFAHPSFEVEGGPVPGRVLPFGLLLLEALPVEVRERALAWQRHVREVETGFPDSVGQGVPREQFDPATRSLAQRERAKAEELTAAGWAASAATVRRMRARYRSEGLWGLVDGRAVRERSALGRADERVVAAVRKVLEGQRERSTGTLVRLRRRVGWLLEEECGAGAVALPPASTFNRLVHAVADGQGLLGTAAQRRWHASRPAPPFTPTVALRPGELVMLDSTPLDVLAVLDDGVTGRLELCIALDVATRSICAAVVRPVGTTSVDAAMLLAQMVVPTAMRPGWDEALSMQRSVIPYERLIALDARLEQAAARPVIMPETVIVDQGRVYVSASFVSACESLGVSVQPVPPANGPAKGNVERTFRAIADGFSQYLPGHTGSDVSQRGAAAEQDACWSLAQLQELLDEWVICGWQERRHEALRHPMMPQVAISPNEMWAALVAVTGHVPVPLSADDYVELLPLRWLAINDYGVRFGYRTYDHPGLNPYRRRRSPQEDKNGRWEVHHNPYDPNRVWVRLSEGWLEVPWVHAEAVRRPFTAFTFDYVRRTVERREGREEHEAAIAQALDALLRRASQGLGSRRERTVAARAQAAAQMTDPSPATAPQQCPAPLAPGASFGLPGSFTVPLEDGDRWDTDDSLDDIEDDPDGEDYLLAALADGQDAAAKHADEAEASESTAGTDRDQAAGQTLNAAGAGGMLIYDPYQEAQAW</sequence>
<evidence type="ECO:0000313" key="4">
    <source>
        <dbReference type="Proteomes" id="UP000095329"/>
    </source>
</evidence>
<feature type="compositionally biased region" description="Acidic residues" evidence="1">
    <location>
        <begin position="679"/>
        <end position="690"/>
    </location>
</feature>
<feature type="region of interest" description="Disordered" evidence="1">
    <location>
        <begin position="703"/>
        <end position="729"/>
    </location>
</feature>
<dbReference type="STRING" id="1306406.J116_028015"/>
<dbReference type="PROSITE" id="PS50994">
    <property type="entry name" value="INTEGRASE"/>
    <property type="match status" value="1"/>
</dbReference>
<proteinExistence type="predicted"/>
<dbReference type="InterPro" id="IPR012337">
    <property type="entry name" value="RNaseH-like_sf"/>
</dbReference>
<dbReference type="InterPro" id="IPR001584">
    <property type="entry name" value="Integrase_cat-core"/>
</dbReference>
<protein>
    <submittedName>
        <fullName evidence="3">Transposase</fullName>
    </submittedName>
</protein>
<feature type="domain" description="Integrase catalytic" evidence="2">
    <location>
        <begin position="255"/>
        <end position="485"/>
    </location>
</feature>